<dbReference type="Proteomes" id="UP000233556">
    <property type="component" value="Unassembled WGS sequence"/>
</dbReference>
<evidence type="ECO:0000259" key="1">
    <source>
        <dbReference type="Pfam" id="PF00078"/>
    </source>
</evidence>
<evidence type="ECO:0000313" key="3">
    <source>
        <dbReference type="Proteomes" id="UP000233556"/>
    </source>
</evidence>
<dbReference type="CDD" id="cd01650">
    <property type="entry name" value="RT_nLTR_like"/>
    <property type="match status" value="1"/>
</dbReference>
<dbReference type="EMBL" id="KZ505667">
    <property type="protein sequence ID" value="PKU47859.1"/>
    <property type="molecule type" value="Genomic_DNA"/>
</dbReference>
<sequence length="214" mass="24318">MTHKKGWKEDLGKYRPVSLISVPGKVMEQTILSAIMQHMKEAQVIRPSHCGFMRGRSCLTNLIPFSDKVTHLVDKGKAVDVVLLNFSRAFDTVSHGILLEELAAHGLDGCMLCWGSVLGSVLSNIFINGLDERIECTLRKFAGRIIDLFEGRKALQRNLDWLDRWAKANGMKLNKAKCQVLHLDHNNPMQRYRLWEEWLETCLVEKALGVFVDS</sequence>
<gene>
    <name evidence="2" type="ORF">llap_1839</name>
</gene>
<dbReference type="InterPro" id="IPR043502">
    <property type="entry name" value="DNA/RNA_pol_sf"/>
</dbReference>
<keyword evidence="3" id="KW-1185">Reference proteome</keyword>
<name>A0A2I0UP89_LIMLA</name>
<evidence type="ECO:0000313" key="2">
    <source>
        <dbReference type="EMBL" id="PKU47859.1"/>
    </source>
</evidence>
<dbReference type="InterPro" id="IPR000477">
    <property type="entry name" value="RT_dom"/>
</dbReference>
<protein>
    <submittedName>
        <fullName evidence="2">Rna-directed dna polymerase from mobile element jockey-like</fullName>
    </submittedName>
</protein>
<reference evidence="3" key="2">
    <citation type="submission" date="2017-12" db="EMBL/GenBank/DDBJ databases">
        <title>Genome sequence of the Bar-tailed Godwit (Limosa lapponica baueri).</title>
        <authorList>
            <person name="Lima N.C.B."/>
            <person name="Parody-Merino A.M."/>
            <person name="Battley P.F."/>
            <person name="Fidler A.E."/>
            <person name="Prosdocimi F."/>
        </authorList>
    </citation>
    <scope>NUCLEOTIDE SEQUENCE [LARGE SCALE GENOMIC DNA]</scope>
</reference>
<reference evidence="3" key="1">
    <citation type="submission" date="2017-11" db="EMBL/GenBank/DDBJ databases">
        <authorList>
            <person name="Lima N.C."/>
            <person name="Parody-Merino A.M."/>
            <person name="Battley P.F."/>
            <person name="Fidler A.E."/>
            <person name="Prosdocimi F."/>
        </authorList>
    </citation>
    <scope>NUCLEOTIDE SEQUENCE [LARGE SCALE GENOMIC DNA]</scope>
</reference>
<accession>A0A2I0UP89</accession>
<dbReference type="PANTHER" id="PTHR33332">
    <property type="entry name" value="REVERSE TRANSCRIPTASE DOMAIN-CONTAINING PROTEIN"/>
    <property type="match status" value="1"/>
</dbReference>
<dbReference type="SUPFAM" id="SSF56672">
    <property type="entry name" value="DNA/RNA polymerases"/>
    <property type="match status" value="1"/>
</dbReference>
<organism evidence="2 3">
    <name type="scientific">Limosa lapponica baueri</name>
    <dbReference type="NCBI Taxonomy" id="1758121"/>
    <lineage>
        <taxon>Eukaryota</taxon>
        <taxon>Metazoa</taxon>
        <taxon>Chordata</taxon>
        <taxon>Craniata</taxon>
        <taxon>Vertebrata</taxon>
        <taxon>Euteleostomi</taxon>
        <taxon>Archelosauria</taxon>
        <taxon>Archosauria</taxon>
        <taxon>Dinosauria</taxon>
        <taxon>Saurischia</taxon>
        <taxon>Theropoda</taxon>
        <taxon>Coelurosauria</taxon>
        <taxon>Aves</taxon>
        <taxon>Neognathae</taxon>
        <taxon>Neoaves</taxon>
        <taxon>Charadriiformes</taxon>
        <taxon>Scolopacidae</taxon>
        <taxon>Limosa</taxon>
    </lineage>
</organism>
<keyword evidence="2" id="KW-0695">RNA-directed DNA polymerase</keyword>
<feature type="domain" description="Reverse transcriptase" evidence="1">
    <location>
        <begin position="6"/>
        <end position="182"/>
    </location>
</feature>
<dbReference type="AlphaFoldDB" id="A0A2I0UP89"/>
<proteinExistence type="predicted"/>
<dbReference type="Pfam" id="PF00078">
    <property type="entry name" value="RVT_1"/>
    <property type="match status" value="1"/>
</dbReference>
<keyword evidence="2" id="KW-0808">Transferase</keyword>
<dbReference type="OrthoDB" id="416454at2759"/>
<keyword evidence="2" id="KW-0548">Nucleotidyltransferase</keyword>
<dbReference type="GO" id="GO:0003964">
    <property type="term" value="F:RNA-directed DNA polymerase activity"/>
    <property type="evidence" value="ECO:0007669"/>
    <property type="project" value="UniProtKB-KW"/>
</dbReference>